<dbReference type="STRING" id="995062.SAMN04489718_0440"/>
<dbReference type="Pfam" id="PF13560">
    <property type="entry name" value="HTH_31"/>
    <property type="match status" value="1"/>
</dbReference>
<dbReference type="SMART" id="SM00530">
    <property type="entry name" value="HTH_XRE"/>
    <property type="match status" value="1"/>
</dbReference>
<accession>A0A1H0YGS5</accession>
<organism evidence="4 5">
    <name type="scientific">Actinopolyspora saharensis</name>
    <dbReference type="NCBI Taxonomy" id="995062"/>
    <lineage>
        <taxon>Bacteria</taxon>
        <taxon>Bacillati</taxon>
        <taxon>Actinomycetota</taxon>
        <taxon>Actinomycetes</taxon>
        <taxon>Actinopolysporales</taxon>
        <taxon>Actinopolysporaceae</taxon>
        <taxon>Actinopolyspora</taxon>
    </lineage>
</organism>
<evidence type="ECO:0000256" key="1">
    <source>
        <dbReference type="ARBA" id="ARBA00023125"/>
    </source>
</evidence>
<dbReference type="PROSITE" id="PS50943">
    <property type="entry name" value="HTH_CROC1"/>
    <property type="match status" value="1"/>
</dbReference>
<dbReference type="PANTHER" id="PTHR46558:SF11">
    <property type="entry name" value="HTH-TYPE TRANSCRIPTIONAL REGULATOR XRE"/>
    <property type="match status" value="1"/>
</dbReference>
<feature type="region of interest" description="Disordered" evidence="2">
    <location>
        <begin position="74"/>
        <end position="102"/>
    </location>
</feature>
<gene>
    <name evidence="4" type="ORF">SAMN04489718_0440</name>
</gene>
<dbReference type="SUPFAM" id="SSF48452">
    <property type="entry name" value="TPR-like"/>
    <property type="match status" value="1"/>
</dbReference>
<dbReference type="InterPro" id="IPR001387">
    <property type="entry name" value="Cro/C1-type_HTH"/>
</dbReference>
<reference evidence="5" key="1">
    <citation type="submission" date="2016-10" db="EMBL/GenBank/DDBJ databases">
        <authorList>
            <person name="Varghese N."/>
            <person name="Submissions S."/>
        </authorList>
    </citation>
    <scope>NUCLEOTIDE SEQUENCE [LARGE SCALE GENOMIC DNA]</scope>
    <source>
        <strain evidence="5">DSM 45459</strain>
    </source>
</reference>
<evidence type="ECO:0000256" key="2">
    <source>
        <dbReference type="SAM" id="MobiDB-lite"/>
    </source>
</evidence>
<name>A0A1H0YGS5_9ACTN</name>
<evidence type="ECO:0000313" key="5">
    <source>
        <dbReference type="Proteomes" id="UP000199301"/>
    </source>
</evidence>
<evidence type="ECO:0000259" key="3">
    <source>
        <dbReference type="PROSITE" id="PS50943"/>
    </source>
</evidence>
<dbReference type="InterPro" id="IPR011990">
    <property type="entry name" value="TPR-like_helical_dom_sf"/>
</dbReference>
<dbReference type="RefSeq" id="WP_217637672.1">
    <property type="nucleotide sequence ID" value="NZ_FNKO01000001.1"/>
</dbReference>
<dbReference type="EMBL" id="FNKO01000001">
    <property type="protein sequence ID" value="SDQ14230.1"/>
    <property type="molecule type" value="Genomic_DNA"/>
</dbReference>
<dbReference type="InterPro" id="IPR010982">
    <property type="entry name" value="Lambda_DNA-bd_dom_sf"/>
</dbReference>
<dbReference type="Proteomes" id="UP000199301">
    <property type="component" value="Unassembled WGS sequence"/>
</dbReference>
<dbReference type="PANTHER" id="PTHR46558">
    <property type="entry name" value="TRACRIPTIONAL REGULATORY PROTEIN-RELATED-RELATED"/>
    <property type="match status" value="1"/>
</dbReference>
<dbReference type="Gene3D" id="1.10.260.40">
    <property type="entry name" value="lambda repressor-like DNA-binding domains"/>
    <property type="match status" value="1"/>
</dbReference>
<dbReference type="SUPFAM" id="SSF47413">
    <property type="entry name" value="lambda repressor-like DNA-binding domains"/>
    <property type="match status" value="1"/>
</dbReference>
<sequence length="435" mass="47519">MPGKRNRLARQRHAVGMTQEQLAAVLGVERSTIYRWESGEVTPRPDLQPKLARTLDVTPAELANLLAVNAELNPAPATTRDPGTSDAARSHQSWTENTAPRRAHDYQGRIDAGESPRDFLLDTVVETPLPTRLGWTEVEHVRATTRTVAMSENLFGGGLPYETAAAQLRWAGQLLETQAPSEVHRCVAEAVGNLASVVAFSAFDIANYSAADRHFEFALRCADEAGSWQLRANTLAEMARKAAYLGDLDDALELIEFAQVRSDRLTATARAMLASVRARLLALIGRYAEAHADVERADAHFADHEPDADPPWLCYYDAAEHQGSTGKALIPIAQASGAPELASGRLTTAVKLQAADYPRSRTFSRIRLASLMMTTGYPREAVPIGRQALIDTATLQSKRLLTELRGLAQSASHHVQLSDVAELRHDIATLRRPST</sequence>
<dbReference type="GO" id="GO:0003677">
    <property type="term" value="F:DNA binding"/>
    <property type="evidence" value="ECO:0007669"/>
    <property type="project" value="UniProtKB-KW"/>
</dbReference>
<keyword evidence="1 4" id="KW-0238">DNA-binding</keyword>
<proteinExistence type="predicted"/>
<dbReference type="AlphaFoldDB" id="A0A1H0YGS5"/>
<feature type="domain" description="HTH cro/C1-type" evidence="3">
    <location>
        <begin position="8"/>
        <end position="62"/>
    </location>
</feature>
<keyword evidence="5" id="KW-1185">Reference proteome</keyword>
<dbReference type="CDD" id="cd00093">
    <property type="entry name" value="HTH_XRE"/>
    <property type="match status" value="1"/>
</dbReference>
<evidence type="ECO:0000313" key="4">
    <source>
        <dbReference type="EMBL" id="SDQ14230.1"/>
    </source>
</evidence>
<protein>
    <submittedName>
        <fullName evidence="4">DNA-binding transcriptional regulator, XRE-family HTH domain</fullName>
    </submittedName>
</protein>